<evidence type="ECO:0000256" key="2">
    <source>
        <dbReference type="SAM" id="MobiDB-lite"/>
    </source>
</evidence>
<dbReference type="AlphaFoldDB" id="A0A9Q0NBZ7"/>
<keyword evidence="4" id="KW-1185">Reference proteome</keyword>
<feature type="region of interest" description="Disordered" evidence="2">
    <location>
        <begin position="74"/>
        <end position="93"/>
    </location>
</feature>
<dbReference type="OrthoDB" id="2020852at2759"/>
<evidence type="ECO:0000313" key="4">
    <source>
        <dbReference type="Proteomes" id="UP001151699"/>
    </source>
</evidence>
<feature type="compositionally biased region" description="Acidic residues" evidence="2">
    <location>
        <begin position="77"/>
        <end position="86"/>
    </location>
</feature>
<evidence type="ECO:0000313" key="3">
    <source>
        <dbReference type="EMBL" id="KAJ6647187.1"/>
    </source>
</evidence>
<dbReference type="EMBL" id="WJQU01000001">
    <property type="protein sequence ID" value="KAJ6647187.1"/>
    <property type="molecule type" value="Genomic_DNA"/>
</dbReference>
<organism evidence="3 4">
    <name type="scientific">Pseudolycoriella hygida</name>
    <dbReference type="NCBI Taxonomy" id="35572"/>
    <lineage>
        <taxon>Eukaryota</taxon>
        <taxon>Metazoa</taxon>
        <taxon>Ecdysozoa</taxon>
        <taxon>Arthropoda</taxon>
        <taxon>Hexapoda</taxon>
        <taxon>Insecta</taxon>
        <taxon>Pterygota</taxon>
        <taxon>Neoptera</taxon>
        <taxon>Endopterygota</taxon>
        <taxon>Diptera</taxon>
        <taxon>Nematocera</taxon>
        <taxon>Sciaroidea</taxon>
        <taxon>Sciaridae</taxon>
        <taxon>Pseudolycoriella</taxon>
    </lineage>
</organism>
<accession>A0A9Q0NBZ7</accession>
<keyword evidence="1" id="KW-0175">Coiled coil</keyword>
<reference evidence="3" key="1">
    <citation type="submission" date="2022-07" db="EMBL/GenBank/DDBJ databases">
        <authorList>
            <person name="Trinca V."/>
            <person name="Uliana J.V.C."/>
            <person name="Torres T.T."/>
            <person name="Ward R.J."/>
            <person name="Monesi N."/>
        </authorList>
    </citation>
    <scope>NUCLEOTIDE SEQUENCE</scope>
    <source>
        <strain evidence="3">HSMRA1968</strain>
        <tissue evidence="3">Whole embryos</tissue>
    </source>
</reference>
<comment type="caution">
    <text evidence="3">The sequence shown here is derived from an EMBL/GenBank/DDBJ whole genome shotgun (WGS) entry which is preliminary data.</text>
</comment>
<evidence type="ECO:0000256" key="1">
    <source>
        <dbReference type="SAM" id="Coils"/>
    </source>
</evidence>
<protein>
    <submittedName>
        <fullName evidence="3">Uncharacterized protein</fullName>
    </submittedName>
</protein>
<feature type="non-terminal residue" evidence="3">
    <location>
        <position position="1"/>
    </location>
</feature>
<feature type="coiled-coil region" evidence="1">
    <location>
        <begin position="46"/>
        <end position="73"/>
    </location>
</feature>
<name>A0A9Q0NBZ7_9DIPT</name>
<proteinExistence type="predicted"/>
<feature type="non-terminal residue" evidence="3">
    <location>
        <position position="173"/>
    </location>
</feature>
<sequence length="173" mass="20291">LLTSPTHRKITPTSIGDLTSPLRQIDIRNDDQDPEPTVDEIHAFYKDKISELNKNHEDSLRRLRTRLKRFENRSSDDEYMPDDESTDNTNNDSHALRKIAEEYDLRLEQQIALAREDMVQAFEEQIKALLSETATDDSQWPPELILLREKFTAKSQLEIAQLQIRHKEEVCKF</sequence>
<gene>
    <name evidence="3" type="ORF">Bhyg_02407</name>
</gene>
<dbReference type="Proteomes" id="UP001151699">
    <property type="component" value="Chromosome A"/>
</dbReference>